<dbReference type="GeneID" id="5482949"/>
<protein>
    <submittedName>
        <fullName evidence="2">Uncharacterized protein</fullName>
    </submittedName>
</protein>
<dbReference type="KEGG" id="ssl:SS1G_11902"/>
<evidence type="ECO:0000256" key="1">
    <source>
        <dbReference type="SAM" id="MobiDB-lite"/>
    </source>
</evidence>
<dbReference type="RefSeq" id="XP_001586873.1">
    <property type="nucleotide sequence ID" value="XM_001586823.1"/>
</dbReference>
<dbReference type="Proteomes" id="UP000001312">
    <property type="component" value="Unassembled WGS sequence"/>
</dbReference>
<accession>A7F3Q6</accession>
<evidence type="ECO:0000313" key="3">
    <source>
        <dbReference type="Proteomes" id="UP000001312"/>
    </source>
</evidence>
<gene>
    <name evidence="2" type="ORF">SS1G_11902</name>
</gene>
<dbReference type="EMBL" id="CH476640">
    <property type="protein sequence ID" value="EDN97377.1"/>
    <property type="molecule type" value="Genomic_DNA"/>
</dbReference>
<reference evidence="3" key="1">
    <citation type="journal article" date="2011" name="PLoS Genet.">
        <title>Genomic analysis of the necrotrophic fungal pathogens Sclerotinia sclerotiorum and Botrytis cinerea.</title>
        <authorList>
            <person name="Amselem J."/>
            <person name="Cuomo C.A."/>
            <person name="van Kan J.A."/>
            <person name="Viaud M."/>
            <person name="Benito E.P."/>
            <person name="Couloux A."/>
            <person name="Coutinho P.M."/>
            <person name="de Vries R.P."/>
            <person name="Dyer P.S."/>
            <person name="Fillinger S."/>
            <person name="Fournier E."/>
            <person name="Gout L."/>
            <person name="Hahn M."/>
            <person name="Kohn L."/>
            <person name="Lapalu N."/>
            <person name="Plummer K.M."/>
            <person name="Pradier J.M."/>
            <person name="Quevillon E."/>
            <person name="Sharon A."/>
            <person name="Simon A."/>
            <person name="ten Have A."/>
            <person name="Tudzynski B."/>
            <person name="Tudzynski P."/>
            <person name="Wincker P."/>
            <person name="Andrew M."/>
            <person name="Anthouard V."/>
            <person name="Beever R.E."/>
            <person name="Beffa R."/>
            <person name="Benoit I."/>
            <person name="Bouzid O."/>
            <person name="Brault B."/>
            <person name="Chen Z."/>
            <person name="Choquer M."/>
            <person name="Collemare J."/>
            <person name="Cotton P."/>
            <person name="Danchin E.G."/>
            <person name="Da Silva C."/>
            <person name="Gautier A."/>
            <person name="Giraud C."/>
            <person name="Giraud T."/>
            <person name="Gonzalez C."/>
            <person name="Grossetete S."/>
            <person name="Guldener U."/>
            <person name="Henrissat B."/>
            <person name="Howlett B.J."/>
            <person name="Kodira C."/>
            <person name="Kretschmer M."/>
            <person name="Lappartient A."/>
            <person name="Leroch M."/>
            <person name="Levis C."/>
            <person name="Mauceli E."/>
            <person name="Neuveglise C."/>
            <person name="Oeser B."/>
            <person name="Pearson M."/>
            <person name="Poulain J."/>
            <person name="Poussereau N."/>
            <person name="Quesneville H."/>
            <person name="Rascle C."/>
            <person name="Schumacher J."/>
            <person name="Segurens B."/>
            <person name="Sexton A."/>
            <person name="Silva E."/>
            <person name="Sirven C."/>
            <person name="Soanes D.M."/>
            <person name="Talbot N.J."/>
            <person name="Templeton M."/>
            <person name="Yandava C."/>
            <person name="Yarden O."/>
            <person name="Zeng Q."/>
            <person name="Rollins J.A."/>
            <person name="Lebrun M.H."/>
            <person name="Dickman M."/>
        </authorList>
    </citation>
    <scope>NUCLEOTIDE SEQUENCE [LARGE SCALE GENOMIC DNA]</scope>
    <source>
        <strain evidence="3">ATCC 18683 / 1980 / Ss-1</strain>
    </source>
</reference>
<sequence>MYAPWQEALASPCTNKRINVCASFSGRIEGYSSRCEGGKGQPQPEHNAASNSRIDSLSPCNRERFNVGFVNFRSSVLELRHLYDPASDVS</sequence>
<dbReference type="AlphaFoldDB" id="A7F3Q6"/>
<evidence type="ECO:0000313" key="2">
    <source>
        <dbReference type="EMBL" id="EDN97377.1"/>
    </source>
</evidence>
<keyword evidence="3" id="KW-1185">Reference proteome</keyword>
<name>A7F3Q6_SCLS1</name>
<dbReference type="InParanoid" id="A7F3Q6"/>
<organism evidence="2 3">
    <name type="scientific">Sclerotinia sclerotiorum (strain ATCC 18683 / 1980 / Ss-1)</name>
    <name type="common">White mold</name>
    <name type="synonym">Whetzelinia sclerotiorum</name>
    <dbReference type="NCBI Taxonomy" id="665079"/>
    <lineage>
        <taxon>Eukaryota</taxon>
        <taxon>Fungi</taxon>
        <taxon>Dikarya</taxon>
        <taxon>Ascomycota</taxon>
        <taxon>Pezizomycotina</taxon>
        <taxon>Leotiomycetes</taxon>
        <taxon>Helotiales</taxon>
        <taxon>Sclerotiniaceae</taxon>
        <taxon>Sclerotinia</taxon>
    </lineage>
</organism>
<proteinExistence type="predicted"/>
<feature type="region of interest" description="Disordered" evidence="1">
    <location>
        <begin position="33"/>
        <end position="54"/>
    </location>
</feature>